<dbReference type="GO" id="GO:0016616">
    <property type="term" value="F:oxidoreductase activity, acting on the CH-OH group of donors, NAD or NADP as acceptor"/>
    <property type="evidence" value="ECO:0007669"/>
    <property type="project" value="InterPro"/>
</dbReference>
<comment type="caution">
    <text evidence="4">The sequence shown here is derived from an EMBL/GenBank/DDBJ whole genome shotgun (WGS) entry which is preliminary data.</text>
</comment>
<evidence type="ECO:0000256" key="1">
    <source>
        <dbReference type="RuleBase" id="RU003719"/>
    </source>
</evidence>
<gene>
    <name evidence="4" type="ORF">CBER1_06073</name>
</gene>
<dbReference type="InterPro" id="IPR006139">
    <property type="entry name" value="D-isomer_2_OHA_DH_cat_dom"/>
</dbReference>
<proteinExistence type="inferred from homology"/>
<dbReference type="Proteomes" id="UP000237631">
    <property type="component" value="Unassembled WGS sequence"/>
</dbReference>
<sequence>MAPARIDSPQRSTEFHEQQRPKLYMIDKFHPEAVKHAQLLFDVVLSTDPENQNWKSNAQYLLVKGSYITASQVATAKKLRAIGKQGVGLDKIDVEACSKAGIKVFNTPGANAGSVALEEGIVWGTGLDCHVEEPPSKDRYGRLWSHPRVVSTPHIGAATSETQRDTAKAATDHVYHYATESQLHR</sequence>
<dbReference type="PANTHER" id="PTHR42938">
    <property type="entry name" value="FORMATE DEHYDROGENASE 1"/>
    <property type="match status" value="1"/>
</dbReference>
<evidence type="ECO:0000259" key="3">
    <source>
        <dbReference type="Pfam" id="PF02826"/>
    </source>
</evidence>
<dbReference type="Pfam" id="PF02826">
    <property type="entry name" value="2-Hacid_dh_C"/>
    <property type="match status" value="1"/>
</dbReference>
<dbReference type="SUPFAM" id="SSF51735">
    <property type="entry name" value="NAD(P)-binding Rossmann-fold domains"/>
    <property type="match status" value="1"/>
</dbReference>
<feature type="domain" description="D-isomer specific 2-hydroxyacid dehydrogenase catalytic" evidence="2">
    <location>
        <begin position="26"/>
        <end position="180"/>
    </location>
</feature>
<keyword evidence="5" id="KW-1185">Reference proteome</keyword>
<feature type="domain" description="D-isomer specific 2-hydroxyacid dehydrogenase NAD-binding" evidence="3">
    <location>
        <begin position="116"/>
        <end position="156"/>
    </location>
</feature>
<organism evidence="4 5">
    <name type="scientific">Cercospora berteroae</name>
    <dbReference type="NCBI Taxonomy" id="357750"/>
    <lineage>
        <taxon>Eukaryota</taxon>
        <taxon>Fungi</taxon>
        <taxon>Dikarya</taxon>
        <taxon>Ascomycota</taxon>
        <taxon>Pezizomycotina</taxon>
        <taxon>Dothideomycetes</taxon>
        <taxon>Dothideomycetidae</taxon>
        <taxon>Mycosphaerellales</taxon>
        <taxon>Mycosphaerellaceae</taxon>
        <taxon>Cercospora</taxon>
    </lineage>
</organism>
<dbReference type="InterPro" id="IPR036291">
    <property type="entry name" value="NAD(P)-bd_dom_sf"/>
</dbReference>
<evidence type="ECO:0000313" key="4">
    <source>
        <dbReference type="EMBL" id="PPJ54939.1"/>
    </source>
</evidence>
<comment type="similarity">
    <text evidence="1">Belongs to the D-isomer specific 2-hydroxyacid dehydrogenase family.</text>
</comment>
<keyword evidence="1" id="KW-0560">Oxidoreductase</keyword>
<evidence type="ECO:0000259" key="2">
    <source>
        <dbReference type="Pfam" id="PF00389"/>
    </source>
</evidence>
<dbReference type="AlphaFoldDB" id="A0A2S6C5C9"/>
<dbReference type="InterPro" id="IPR006140">
    <property type="entry name" value="D-isomer_DH_NAD-bd"/>
</dbReference>
<dbReference type="Pfam" id="PF00389">
    <property type="entry name" value="2-Hacid_dh"/>
    <property type="match status" value="1"/>
</dbReference>
<evidence type="ECO:0000313" key="5">
    <source>
        <dbReference type="Proteomes" id="UP000237631"/>
    </source>
</evidence>
<dbReference type="Gene3D" id="3.40.50.720">
    <property type="entry name" value="NAD(P)-binding Rossmann-like Domain"/>
    <property type="match status" value="3"/>
</dbReference>
<name>A0A2S6C5C9_9PEZI</name>
<reference evidence="5" key="1">
    <citation type="journal article" date="2017" name="bioRxiv">
        <title>Conservation of a gene cluster reveals novel cercosporin biosynthetic mechanisms and extends production to the genus Colletotrichum.</title>
        <authorList>
            <person name="de Jonge R."/>
            <person name="Ebert M.K."/>
            <person name="Huitt-Roehl C.R."/>
            <person name="Pal P."/>
            <person name="Suttle J.C."/>
            <person name="Spanner R.E."/>
            <person name="Neubauer J.D."/>
            <person name="Jurick W.M.II."/>
            <person name="Stott K.A."/>
            <person name="Secor G.A."/>
            <person name="Thomma B.P.H.J."/>
            <person name="Van de Peer Y."/>
            <person name="Townsend C.A."/>
            <person name="Bolton M.D."/>
        </authorList>
    </citation>
    <scope>NUCLEOTIDE SEQUENCE [LARGE SCALE GENOMIC DNA]</scope>
    <source>
        <strain evidence="5">CBS538.71</strain>
    </source>
</reference>
<dbReference type="STRING" id="357750.A0A2S6C5C9"/>
<dbReference type="PANTHER" id="PTHR42938:SF47">
    <property type="entry name" value="HYDROXYPYRUVATE REDUCTASE"/>
    <property type="match status" value="1"/>
</dbReference>
<dbReference type="EMBL" id="PNEN01000552">
    <property type="protein sequence ID" value="PPJ54939.1"/>
    <property type="molecule type" value="Genomic_DNA"/>
</dbReference>
<dbReference type="GO" id="GO:0051287">
    <property type="term" value="F:NAD binding"/>
    <property type="evidence" value="ECO:0007669"/>
    <property type="project" value="InterPro"/>
</dbReference>
<dbReference type="OrthoDB" id="298012at2759"/>
<accession>A0A2S6C5C9</accession>
<dbReference type="SUPFAM" id="SSF52283">
    <property type="entry name" value="Formate/glycerate dehydrogenase catalytic domain-like"/>
    <property type="match status" value="1"/>
</dbReference>
<evidence type="ECO:0008006" key="6">
    <source>
        <dbReference type="Google" id="ProtNLM"/>
    </source>
</evidence>
<protein>
    <recommendedName>
        <fullName evidence="6">D-isomer specific 2-hydroxyacid dehydrogenase catalytic domain-containing protein</fullName>
    </recommendedName>
</protein>